<dbReference type="PIRSF" id="PIRSF006066">
    <property type="entry name" value="HI0050"/>
    <property type="match status" value="1"/>
</dbReference>
<accession>A0ABP9M9K1</accession>
<comment type="similarity">
    <text evidence="7">Belongs to the TRAP transporter large permease family.</text>
</comment>
<feature type="transmembrane region" description="Helical" evidence="7">
    <location>
        <begin position="317"/>
        <end position="342"/>
    </location>
</feature>
<dbReference type="Pfam" id="PF06808">
    <property type="entry name" value="DctM"/>
    <property type="match status" value="1"/>
</dbReference>
<evidence type="ECO:0000256" key="1">
    <source>
        <dbReference type="ARBA" id="ARBA00004429"/>
    </source>
</evidence>
<evidence type="ECO:0000256" key="4">
    <source>
        <dbReference type="ARBA" id="ARBA00022692"/>
    </source>
</evidence>
<evidence type="ECO:0000256" key="7">
    <source>
        <dbReference type="RuleBase" id="RU369079"/>
    </source>
</evidence>
<feature type="transmembrane region" description="Helical" evidence="7">
    <location>
        <begin position="239"/>
        <end position="255"/>
    </location>
</feature>
<evidence type="ECO:0000256" key="2">
    <source>
        <dbReference type="ARBA" id="ARBA00022475"/>
    </source>
</evidence>
<feature type="transmembrane region" description="Helical" evidence="7">
    <location>
        <begin position="354"/>
        <end position="375"/>
    </location>
</feature>
<dbReference type="InterPro" id="IPR010656">
    <property type="entry name" value="DctM"/>
</dbReference>
<keyword evidence="5 7" id="KW-1133">Transmembrane helix</keyword>
<evidence type="ECO:0000313" key="10">
    <source>
        <dbReference type="Proteomes" id="UP001500227"/>
    </source>
</evidence>
<evidence type="ECO:0000256" key="3">
    <source>
        <dbReference type="ARBA" id="ARBA00022519"/>
    </source>
</evidence>
<evidence type="ECO:0000256" key="5">
    <source>
        <dbReference type="ARBA" id="ARBA00022989"/>
    </source>
</evidence>
<comment type="subcellular location">
    <subcellularLocation>
        <location evidence="1 7">Cell inner membrane</location>
        <topology evidence="1 7">Multi-pass membrane protein</topology>
    </subcellularLocation>
</comment>
<feature type="transmembrane region" description="Helical" evidence="7">
    <location>
        <begin position="215"/>
        <end position="233"/>
    </location>
</feature>
<comment type="caution">
    <text evidence="9">The sequence shown here is derived from an EMBL/GenBank/DDBJ whole genome shotgun (WGS) entry which is preliminary data.</text>
</comment>
<comment type="subunit">
    <text evidence="7">The complex comprises the extracytoplasmic solute receptor protein and the two transmembrane proteins.</text>
</comment>
<dbReference type="InterPro" id="IPR004681">
    <property type="entry name" value="TRAP_DctM"/>
</dbReference>
<feature type="transmembrane region" description="Helical" evidence="7">
    <location>
        <begin position="170"/>
        <end position="194"/>
    </location>
</feature>
<evidence type="ECO:0000313" key="9">
    <source>
        <dbReference type="EMBL" id="GAA5091005.1"/>
    </source>
</evidence>
<keyword evidence="7" id="KW-0813">Transport</keyword>
<proteinExistence type="inferred from homology"/>
<dbReference type="Proteomes" id="UP001500227">
    <property type="component" value="Unassembled WGS sequence"/>
</dbReference>
<evidence type="ECO:0000259" key="8">
    <source>
        <dbReference type="Pfam" id="PF06808"/>
    </source>
</evidence>
<feature type="transmembrane region" description="Helical" evidence="7">
    <location>
        <begin position="395"/>
        <end position="419"/>
    </location>
</feature>
<dbReference type="NCBIfam" id="TIGR00786">
    <property type="entry name" value="dctM"/>
    <property type="match status" value="1"/>
</dbReference>
<dbReference type="RefSeq" id="WP_300646993.1">
    <property type="nucleotide sequence ID" value="NZ_BAABKD010000009.1"/>
</dbReference>
<name>A0ABP9M9K1_9BURK</name>
<comment type="caution">
    <text evidence="7">Lacks conserved residue(s) required for the propagation of feature annotation.</text>
</comment>
<keyword evidence="4 7" id="KW-0812">Transmembrane</keyword>
<keyword evidence="6 7" id="KW-0472">Membrane</keyword>
<keyword evidence="3 7" id="KW-0997">Cell inner membrane</keyword>
<keyword evidence="2" id="KW-1003">Cell membrane</keyword>
<dbReference type="PANTHER" id="PTHR33362">
    <property type="entry name" value="SIALIC ACID TRAP TRANSPORTER PERMEASE PROTEIN SIAT-RELATED"/>
    <property type="match status" value="1"/>
</dbReference>
<feature type="transmembrane region" description="Helical" evidence="7">
    <location>
        <begin position="276"/>
        <end position="297"/>
    </location>
</feature>
<protein>
    <recommendedName>
        <fullName evidence="7">TRAP transporter large permease protein</fullName>
    </recommendedName>
</protein>
<feature type="transmembrane region" description="Helical" evidence="7">
    <location>
        <begin position="46"/>
        <end position="69"/>
    </location>
</feature>
<organism evidence="9 10">
    <name type="scientific">Paenalcaligenes hermetiae</name>
    <dbReference type="NCBI Taxonomy" id="1157987"/>
    <lineage>
        <taxon>Bacteria</taxon>
        <taxon>Pseudomonadati</taxon>
        <taxon>Pseudomonadota</taxon>
        <taxon>Betaproteobacteria</taxon>
        <taxon>Burkholderiales</taxon>
        <taxon>Alcaligenaceae</taxon>
        <taxon>Paenalcaligenes</taxon>
    </lineage>
</organism>
<evidence type="ECO:0000256" key="6">
    <source>
        <dbReference type="ARBA" id="ARBA00023136"/>
    </source>
</evidence>
<reference evidence="10" key="1">
    <citation type="journal article" date="2019" name="Int. J. Syst. Evol. Microbiol.">
        <title>The Global Catalogue of Microorganisms (GCM) 10K type strain sequencing project: providing services to taxonomists for standard genome sequencing and annotation.</title>
        <authorList>
            <consortium name="The Broad Institute Genomics Platform"/>
            <consortium name="The Broad Institute Genome Sequencing Center for Infectious Disease"/>
            <person name="Wu L."/>
            <person name="Ma J."/>
        </authorList>
    </citation>
    <scope>NUCLEOTIDE SEQUENCE [LARGE SCALE GENOMIC DNA]</scope>
    <source>
        <strain evidence="10">JCM 18423</strain>
    </source>
</reference>
<gene>
    <name evidence="9" type="ORF">GCM10023337_16210</name>
</gene>
<sequence>MNAALFSTLVILFVLSVPVAVSIGLASVFSIHFFSHLPLLVVPQKMFAGLDSFPLLAIPFFILAGNLMSHGGVSYRLVHFAKSLVGNVQGGLASTAIITCMIFAAISGSSVATTFAVGAILIPAMVKQGYPVPMAATIQATSAELGVIIPPSVPMILYAVSTENSVRQMFIAGIGPGILIAIFLLIMVQIWCRLQGIGKQDTTPDLSFWQSSKQAFWALLLPILVIGGIYGGVFTPTEAAAVAAVYAFFVGCFIYKELSWHKLVHVLKVSATATSAIMLIIAAASLFSFLIGLSGIAQEISDWAKHTFEHKWSFLLFTNALLFVVGMFIETSAAILVLAPLLAPIAVSYGVDPIHFGIIIIVNLAMGMITPPLGVNLFAAATIAQIHVTRMFKPLIIPVFTLLLALLCITYIPEISLYLRDLIVTPMSF</sequence>
<dbReference type="PANTHER" id="PTHR33362:SF5">
    <property type="entry name" value="C4-DICARBOXYLATE TRAP TRANSPORTER LARGE PERMEASE PROTEIN DCTM"/>
    <property type="match status" value="1"/>
</dbReference>
<comment type="function">
    <text evidence="7">Part of the tripartite ATP-independent periplasmic (TRAP) transport system.</text>
</comment>
<keyword evidence="10" id="KW-1185">Reference proteome</keyword>
<feature type="domain" description="TRAP C4-dicarboxylate transport system permease DctM subunit" evidence="8">
    <location>
        <begin position="8"/>
        <end position="415"/>
    </location>
</feature>
<feature type="transmembrane region" description="Helical" evidence="7">
    <location>
        <begin position="90"/>
        <end position="122"/>
    </location>
</feature>
<dbReference type="EMBL" id="BAABKD010000009">
    <property type="protein sequence ID" value="GAA5091005.1"/>
    <property type="molecule type" value="Genomic_DNA"/>
</dbReference>